<keyword evidence="13" id="KW-0460">Magnesium</keyword>
<comment type="caution">
    <text evidence="16">The sequence shown here is derived from an EMBL/GenBank/DDBJ whole genome shotgun (WGS) entry which is preliminary data.</text>
</comment>
<evidence type="ECO:0000256" key="10">
    <source>
        <dbReference type="ARBA" id="ARBA00048545"/>
    </source>
</evidence>
<evidence type="ECO:0000256" key="1">
    <source>
        <dbReference type="ARBA" id="ARBA00005209"/>
    </source>
</evidence>
<gene>
    <name evidence="16" type="ORF">GCK72_010054</name>
</gene>
<dbReference type="PIRSF" id="PIRSF000485">
    <property type="entry name" value="Amd_phspho_trans"/>
    <property type="match status" value="1"/>
</dbReference>
<evidence type="ECO:0000256" key="7">
    <source>
        <dbReference type="ARBA" id="ARBA00022962"/>
    </source>
</evidence>
<feature type="domain" description="Glutamine amidotransferase type-2" evidence="15">
    <location>
        <begin position="2"/>
        <end position="257"/>
    </location>
</feature>
<dbReference type="SUPFAM" id="SSF53271">
    <property type="entry name" value="PRTase-like"/>
    <property type="match status" value="1"/>
</dbReference>
<evidence type="ECO:0000256" key="4">
    <source>
        <dbReference type="ARBA" id="ARBA00022676"/>
    </source>
</evidence>
<dbReference type="SUPFAM" id="SSF56235">
    <property type="entry name" value="N-terminal nucleophile aminohydrolases (Ntn hydrolases)"/>
    <property type="match status" value="1"/>
</dbReference>
<accession>A0A6A5H3M1</accession>
<protein>
    <recommendedName>
        <fullName evidence="8 11">Amidophosphoribosyltransferase</fullName>
        <shortName evidence="11">ATase</shortName>
        <ecNumber evidence="3 11">2.4.2.14</ecNumber>
    </recommendedName>
    <alternativeName>
        <fullName evidence="9 11">Glutamine phosphoribosylpyrophosphate amidotransferase</fullName>
    </alternativeName>
</protein>
<evidence type="ECO:0000259" key="15">
    <source>
        <dbReference type="PROSITE" id="PS51278"/>
    </source>
</evidence>
<feature type="binding site" evidence="14">
    <location>
        <position position="420"/>
    </location>
    <ligand>
        <name>[4Fe-4S] cluster</name>
        <dbReference type="ChEBI" id="CHEBI:49883"/>
    </ligand>
</feature>
<dbReference type="CTD" id="9807472"/>
<dbReference type="PANTHER" id="PTHR11907">
    <property type="entry name" value="AMIDOPHOSPHORIBOSYLTRANSFERASE"/>
    <property type="match status" value="1"/>
</dbReference>
<evidence type="ECO:0000313" key="16">
    <source>
        <dbReference type="EMBL" id="KAF1761797.1"/>
    </source>
</evidence>
<dbReference type="InterPro" id="IPR029055">
    <property type="entry name" value="Ntn_hydrolases_N"/>
</dbReference>
<comment type="cofactor">
    <cofactor evidence="13">
        <name>Mg(2+)</name>
        <dbReference type="ChEBI" id="CHEBI:18420"/>
    </cofactor>
    <text evidence="13">Binds 1 Mg(2+) ion per subunit.</text>
</comment>
<feature type="binding site" evidence="14">
    <location>
        <position position="478"/>
    </location>
    <ligand>
        <name>[4Fe-4S] cluster</name>
        <dbReference type="ChEBI" id="CHEBI:49883"/>
    </ligand>
</feature>
<evidence type="ECO:0000313" key="17">
    <source>
        <dbReference type="Proteomes" id="UP000483820"/>
    </source>
</evidence>
<name>A0A6A5H3M1_CAERE</name>
<dbReference type="GO" id="GO:0051536">
    <property type="term" value="F:iron-sulfur cluster binding"/>
    <property type="evidence" value="ECO:0007669"/>
    <property type="project" value="UniProtKB-KW"/>
</dbReference>
<evidence type="ECO:0000256" key="11">
    <source>
        <dbReference type="PIRNR" id="PIRNR000485"/>
    </source>
</evidence>
<evidence type="ECO:0000256" key="9">
    <source>
        <dbReference type="ARBA" id="ARBA00033776"/>
    </source>
</evidence>
<dbReference type="AlphaFoldDB" id="A0A6A5H3M1"/>
<dbReference type="Pfam" id="PF13522">
    <property type="entry name" value="GATase_6"/>
    <property type="match status" value="1"/>
</dbReference>
<dbReference type="Gene3D" id="3.40.50.2020">
    <property type="match status" value="1"/>
</dbReference>
<dbReference type="InterPro" id="IPR017932">
    <property type="entry name" value="GATase_2_dom"/>
</dbReference>
<comment type="similarity">
    <text evidence="2 11">In the C-terminal section; belongs to the purine/pyrimidine phosphoribosyltransferase family.</text>
</comment>
<keyword evidence="13" id="KW-0479">Metal-binding</keyword>
<dbReference type="InterPro" id="IPR029057">
    <property type="entry name" value="PRTase-like"/>
</dbReference>
<evidence type="ECO:0000256" key="14">
    <source>
        <dbReference type="PIRSR" id="PIRSR000485-3"/>
    </source>
</evidence>
<dbReference type="Gene3D" id="3.60.20.10">
    <property type="entry name" value="Glutamine Phosphoribosylpyrophosphate, subunit 1, domain 1"/>
    <property type="match status" value="1"/>
</dbReference>
<dbReference type="GO" id="GO:0009113">
    <property type="term" value="P:purine nucleobase biosynthetic process"/>
    <property type="evidence" value="ECO:0007669"/>
    <property type="project" value="InterPro"/>
</dbReference>
<dbReference type="Proteomes" id="UP000483820">
    <property type="component" value="Chromosome III"/>
</dbReference>
<dbReference type="NCBIfam" id="TIGR01134">
    <property type="entry name" value="purF"/>
    <property type="match status" value="1"/>
</dbReference>
<feature type="binding site" evidence="13">
    <location>
        <position position="384"/>
    </location>
    <ligand>
        <name>Mg(2+)</name>
        <dbReference type="ChEBI" id="CHEBI:18420"/>
    </ligand>
</feature>
<dbReference type="UniPathway" id="UPA00074">
    <property type="reaction ID" value="UER00124"/>
</dbReference>
<comment type="cofactor">
    <cofactor evidence="14">
        <name>[4Fe-4S] cluster</name>
        <dbReference type="ChEBI" id="CHEBI:49883"/>
    </cofactor>
    <text evidence="14">Binds 1 [4Fe-4S] cluster per subunit.</text>
</comment>
<dbReference type="GO" id="GO:0046872">
    <property type="term" value="F:metal ion binding"/>
    <property type="evidence" value="ECO:0007669"/>
    <property type="project" value="UniProtKB-KW"/>
</dbReference>
<dbReference type="CDD" id="cd06223">
    <property type="entry name" value="PRTases_typeI"/>
    <property type="match status" value="1"/>
</dbReference>
<feature type="binding site" evidence="14">
    <location>
        <position position="481"/>
    </location>
    <ligand>
        <name>[4Fe-4S] cluster</name>
        <dbReference type="ChEBI" id="CHEBI:49883"/>
    </ligand>
</feature>
<dbReference type="PROSITE" id="PS51278">
    <property type="entry name" value="GATASE_TYPE_2"/>
    <property type="match status" value="1"/>
</dbReference>
<sequence>MCGIFGCVAVGNYENLNILAANGLPSTQTQSQIDGREKLAIRGTESSGLVGSDGVTRDHVEIIKGHGLVRDVITEDNISRMDGQSIIIGHNRYSTAGKKKSGIDCVQPFVVYTAMGTVAIAHNGELVDTKQKRKEVLHEGVGLSTDTDSELIAQMIAKAIALNVKCKYGQDIGDITRELAVTMSALNMSYSLLVMTFDRLYAIRDPFGNRPLCVGTVLSSEGKPEAFIAASESCAFPANSKLDFEVRPGEIVELSSNGIKSVWQMKPNTPLAMCIFEYVYFARNDSEIEGQQVQTVREECGRTMALEDDLEADIVGNVPDSSLSAAIGYSSQSGIAYEPVLHRNSYVGRSFIQPNDEMRQNAINMKFGVLKKKIQNQRIVLVDDSIVRGNTMRTLVKMLRDAGAKEVHLRIASPPVKFPCFMGINIPTSLELIAAQMTIPEICKFVGADSVRYLSVDGLISSVQKGIERSANFSPGHCTACLTGKYPVPIDL</sequence>
<evidence type="ECO:0000256" key="2">
    <source>
        <dbReference type="ARBA" id="ARBA00010138"/>
    </source>
</evidence>
<feature type="binding site" evidence="13">
    <location>
        <position position="321"/>
    </location>
    <ligand>
        <name>Mg(2+)</name>
        <dbReference type="ChEBI" id="CHEBI:18420"/>
    </ligand>
</feature>
<feature type="binding site" evidence="14">
    <location>
        <position position="274"/>
    </location>
    <ligand>
        <name>[4Fe-4S] cluster</name>
        <dbReference type="ChEBI" id="CHEBI:49883"/>
    </ligand>
</feature>
<evidence type="ECO:0000256" key="13">
    <source>
        <dbReference type="PIRSR" id="PIRSR000485-2"/>
    </source>
</evidence>
<organism evidence="16 17">
    <name type="scientific">Caenorhabditis remanei</name>
    <name type="common">Caenorhabditis vulgaris</name>
    <dbReference type="NCBI Taxonomy" id="31234"/>
    <lineage>
        <taxon>Eukaryota</taxon>
        <taxon>Metazoa</taxon>
        <taxon>Ecdysozoa</taxon>
        <taxon>Nematoda</taxon>
        <taxon>Chromadorea</taxon>
        <taxon>Rhabditida</taxon>
        <taxon>Rhabditina</taxon>
        <taxon>Rhabditomorpha</taxon>
        <taxon>Rhabditoidea</taxon>
        <taxon>Rhabditidae</taxon>
        <taxon>Peloderinae</taxon>
        <taxon>Caenorhabditis</taxon>
    </lineage>
</organism>
<feature type="active site" description="Nucleophile" evidence="12">
    <location>
        <position position="2"/>
    </location>
</feature>
<proteinExistence type="inferred from homology"/>
<keyword evidence="4 11" id="KW-0328">Glycosyltransferase</keyword>
<dbReference type="InterPro" id="IPR005854">
    <property type="entry name" value="PurF"/>
</dbReference>
<keyword evidence="5 11" id="KW-0808">Transferase</keyword>
<evidence type="ECO:0000256" key="5">
    <source>
        <dbReference type="ARBA" id="ARBA00022679"/>
    </source>
</evidence>
<keyword evidence="7" id="KW-0315">Glutamine amidotransferase</keyword>
<keyword evidence="14" id="KW-0411">Iron-sulfur</keyword>
<keyword evidence="14" id="KW-0408">Iron</keyword>
<dbReference type="InterPro" id="IPR000836">
    <property type="entry name" value="PRTase_dom"/>
</dbReference>
<dbReference type="HAMAP" id="MF_01931">
    <property type="entry name" value="PurF"/>
    <property type="match status" value="1"/>
</dbReference>
<dbReference type="RefSeq" id="XP_053587242.1">
    <property type="nucleotide sequence ID" value="XM_053727665.1"/>
</dbReference>
<evidence type="ECO:0000256" key="12">
    <source>
        <dbReference type="PIRSR" id="PIRSR000485-1"/>
    </source>
</evidence>
<comment type="pathway">
    <text evidence="1 11">Purine metabolism; IMP biosynthesis via de novo pathway; N(1)-(5-phospho-D-ribosyl)glycinamide from 5-phospho-alpha-D-ribose 1-diphosphate: step 1/2.</text>
</comment>
<dbReference type="GO" id="GO:0004044">
    <property type="term" value="F:amidophosphoribosyltransferase activity"/>
    <property type="evidence" value="ECO:0007669"/>
    <property type="project" value="UniProtKB-EC"/>
</dbReference>
<comment type="catalytic activity">
    <reaction evidence="10">
        <text>5-phospho-beta-D-ribosylamine + L-glutamate + diphosphate = 5-phospho-alpha-D-ribose 1-diphosphate + L-glutamine + H2O</text>
        <dbReference type="Rhea" id="RHEA:14905"/>
        <dbReference type="ChEBI" id="CHEBI:15377"/>
        <dbReference type="ChEBI" id="CHEBI:29985"/>
        <dbReference type="ChEBI" id="CHEBI:33019"/>
        <dbReference type="ChEBI" id="CHEBI:58017"/>
        <dbReference type="ChEBI" id="CHEBI:58359"/>
        <dbReference type="ChEBI" id="CHEBI:58681"/>
        <dbReference type="EC" id="2.4.2.14"/>
    </reaction>
    <physiologicalReaction direction="right-to-left" evidence="10">
        <dbReference type="Rhea" id="RHEA:14907"/>
    </physiologicalReaction>
</comment>
<dbReference type="EC" id="2.4.2.14" evidence="3 11"/>
<evidence type="ECO:0000256" key="6">
    <source>
        <dbReference type="ARBA" id="ARBA00022755"/>
    </source>
</evidence>
<evidence type="ECO:0000256" key="3">
    <source>
        <dbReference type="ARBA" id="ARBA00011941"/>
    </source>
</evidence>
<keyword evidence="6 11" id="KW-0658">Purine biosynthesis</keyword>
<dbReference type="GO" id="GO:0006189">
    <property type="term" value="P:'de novo' IMP biosynthetic process"/>
    <property type="evidence" value="ECO:0007669"/>
    <property type="project" value="UniProtKB-UniPathway"/>
</dbReference>
<reference evidence="16 17" key="1">
    <citation type="submission" date="2019-12" db="EMBL/GenBank/DDBJ databases">
        <title>Chromosome-level assembly of the Caenorhabditis remanei genome.</title>
        <authorList>
            <person name="Teterina A.A."/>
            <person name="Willis J.H."/>
            <person name="Phillips P.C."/>
        </authorList>
    </citation>
    <scope>NUCLEOTIDE SEQUENCE [LARGE SCALE GENOMIC DNA]</scope>
    <source>
        <strain evidence="16 17">PX506</strain>
        <tissue evidence="16">Whole organism</tissue>
    </source>
</reference>
<evidence type="ECO:0000256" key="8">
    <source>
        <dbReference type="ARBA" id="ARBA00033770"/>
    </source>
</evidence>
<dbReference type="GeneID" id="9807472"/>
<dbReference type="KEGG" id="crq:GCK72_010054"/>
<feature type="binding site" evidence="13">
    <location>
        <position position="383"/>
    </location>
    <ligand>
        <name>Mg(2+)</name>
        <dbReference type="ChEBI" id="CHEBI:18420"/>
    </ligand>
</feature>
<dbReference type="EMBL" id="WUAV01000003">
    <property type="protein sequence ID" value="KAF1761797.1"/>
    <property type="molecule type" value="Genomic_DNA"/>
</dbReference>